<feature type="transmembrane region" description="Helical" evidence="1">
    <location>
        <begin position="28"/>
        <end position="50"/>
    </location>
</feature>
<dbReference type="SUPFAM" id="SSF53448">
    <property type="entry name" value="Nucleotide-diphospho-sugar transferases"/>
    <property type="match status" value="1"/>
</dbReference>
<feature type="transmembrane region" description="Helical" evidence="1">
    <location>
        <begin position="475"/>
        <end position="495"/>
    </location>
</feature>
<dbReference type="EMBL" id="MEYQ01000024">
    <property type="protein sequence ID" value="OGD38920.1"/>
    <property type="molecule type" value="Genomic_DNA"/>
</dbReference>
<feature type="transmembrane region" description="Helical" evidence="1">
    <location>
        <begin position="395"/>
        <end position="423"/>
    </location>
</feature>
<organism evidence="2 3">
    <name type="scientific">Candidatus Azambacteria bacterium RIFCSPLOWO2_01_FULL_37_9</name>
    <dbReference type="NCBI Taxonomy" id="1797297"/>
    <lineage>
        <taxon>Bacteria</taxon>
        <taxon>Candidatus Azamiibacteriota</taxon>
    </lineage>
</organism>
<sequence>MFPEKYYYLKVAQSSDLKDKKERIIYRLLEIFPAFLVWITLTVLVIFSWIAPFEVAIFIIAFDIYWFVKTLYLTLHLRSSYKKVRENMKTNWIKRLEDFPKNNYGHLIKDWRDIYHLVIFPVYKESYEVIKPSLDALLNEKFPHNNFIVVIATEARAGREAQEIAKKIEEEYKNKFGKFLIYSHPQDLEGDIPGKGSNIAFAGRQAQKIIDELKIPYENIIVSAFDVDTIIHHGYFACLTYNFLTAENPLRTSFQPVPFYINNIWEAPSFARVFAFSSTFWHMMQQERPEKMITFSSHSMSFRALVDVDFWQVNMVSEDSRIFWQCLFRYDGDYKIKPLYFPVNMDANVAETSRQTAINQYKQIRRWGFGAENIPYFLFGFLKNKIMPAIKKWRYGFFVIEGFHSWSTNALIMFVFGWLPLFLGGEEFNSSLIAYNLPRISRFIMILAMFGLITSAVLAINLLPPRPVKYGRGKYVWMILQWILLPVVIIVFGAMPGLEAQTRLAIGGKSRLGFWVTPKIRK</sequence>
<keyword evidence="1" id="KW-0812">Transmembrane</keyword>
<dbReference type="Proteomes" id="UP000177947">
    <property type="component" value="Unassembled WGS sequence"/>
</dbReference>
<dbReference type="InterPro" id="IPR029044">
    <property type="entry name" value="Nucleotide-diphossugar_trans"/>
</dbReference>
<keyword evidence="1" id="KW-1133">Transmembrane helix</keyword>
<proteinExistence type="predicted"/>
<comment type="caution">
    <text evidence="2">The sequence shown here is derived from an EMBL/GenBank/DDBJ whole genome shotgun (WGS) entry which is preliminary data.</text>
</comment>
<evidence type="ECO:0000313" key="3">
    <source>
        <dbReference type="Proteomes" id="UP000177947"/>
    </source>
</evidence>
<keyword evidence="1" id="KW-0472">Membrane</keyword>
<accession>A0A1F5C7T7</accession>
<dbReference type="PANTHER" id="PTHR36851:SF1">
    <property type="entry name" value="GLYCO_TRANS_2-LIKE DOMAIN-CONTAINING PROTEIN"/>
    <property type="match status" value="1"/>
</dbReference>
<evidence type="ECO:0000256" key="1">
    <source>
        <dbReference type="SAM" id="Phobius"/>
    </source>
</evidence>
<name>A0A1F5C7T7_9BACT</name>
<dbReference type="PANTHER" id="PTHR36851">
    <property type="entry name" value="UNNAMED PRODUCT"/>
    <property type="match status" value="1"/>
</dbReference>
<dbReference type="AlphaFoldDB" id="A0A1F5C7T7"/>
<evidence type="ECO:0000313" key="2">
    <source>
        <dbReference type="EMBL" id="OGD38920.1"/>
    </source>
</evidence>
<feature type="transmembrane region" description="Helical" evidence="1">
    <location>
        <begin position="56"/>
        <end position="75"/>
    </location>
</feature>
<feature type="transmembrane region" description="Helical" evidence="1">
    <location>
        <begin position="443"/>
        <end position="463"/>
    </location>
</feature>
<reference evidence="2 3" key="1">
    <citation type="journal article" date="2016" name="Nat. Commun.">
        <title>Thousands of microbial genomes shed light on interconnected biogeochemical processes in an aquifer system.</title>
        <authorList>
            <person name="Anantharaman K."/>
            <person name="Brown C.T."/>
            <person name="Hug L.A."/>
            <person name="Sharon I."/>
            <person name="Castelle C.J."/>
            <person name="Probst A.J."/>
            <person name="Thomas B.C."/>
            <person name="Singh A."/>
            <person name="Wilkins M.J."/>
            <person name="Karaoz U."/>
            <person name="Brodie E.L."/>
            <person name="Williams K.H."/>
            <person name="Hubbard S.S."/>
            <person name="Banfield J.F."/>
        </authorList>
    </citation>
    <scope>NUCLEOTIDE SEQUENCE [LARGE SCALE GENOMIC DNA]</scope>
</reference>
<evidence type="ECO:0008006" key="4">
    <source>
        <dbReference type="Google" id="ProtNLM"/>
    </source>
</evidence>
<dbReference type="Gene3D" id="3.90.550.10">
    <property type="entry name" value="Spore Coat Polysaccharide Biosynthesis Protein SpsA, Chain A"/>
    <property type="match status" value="1"/>
</dbReference>
<protein>
    <recommendedName>
        <fullName evidence="4">Glycosyltransferase 2-like domain-containing protein</fullName>
    </recommendedName>
</protein>
<gene>
    <name evidence="2" type="ORF">A2907_02380</name>
</gene>